<evidence type="ECO:0000259" key="2">
    <source>
        <dbReference type="Pfam" id="PF01419"/>
    </source>
</evidence>
<dbReference type="InterPro" id="IPR053002">
    <property type="entry name" value="Metalloproteinase_M10B"/>
</dbReference>
<organism evidence="3 4">
    <name type="scientific">Piptocephalis cylindrospora</name>
    <dbReference type="NCBI Taxonomy" id="1907219"/>
    <lineage>
        <taxon>Eukaryota</taxon>
        <taxon>Fungi</taxon>
        <taxon>Fungi incertae sedis</taxon>
        <taxon>Zoopagomycota</taxon>
        <taxon>Zoopagomycotina</taxon>
        <taxon>Zoopagomycetes</taxon>
        <taxon>Zoopagales</taxon>
        <taxon>Piptocephalidaceae</taxon>
        <taxon>Piptocephalis</taxon>
    </lineage>
</organism>
<evidence type="ECO:0000256" key="1">
    <source>
        <dbReference type="SAM" id="MobiDB-lite"/>
    </source>
</evidence>
<dbReference type="Pfam" id="PF12044">
    <property type="entry name" value="Metallopep"/>
    <property type="match status" value="1"/>
</dbReference>
<dbReference type="Gene3D" id="2.100.10.30">
    <property type="entry name" value="Jacalin-like lectin domain"/>
    <property type="match status" value="1"/>
</dbReference>
<dbReference type="EMBL" id="KZ987915">
    <property type="protein sequence ID" value="RKP13946.1"/>
    <property type="molecule type" value="Genomic_DNA"/>
</dbReference>
<dbReference type="AlphaFoldDB" id="A0A4P9Y4P6"/>
<dbReference type="InterPro" id="IPR001229">
    <property type="entry name" value="Jacalin-like_lectin_dom"/>
</dbReference>
<feature type="region of interest" description="Disordered" evidence="1">
    <location>
        <begin position="1"/>
        <end position="22"/>
    </location>
</feature>
<dbReference type="Proteomes" id="UP000267251">
    <property type="component" value="Unassembled WGS sequence"/>
</dbReference>
<evidence type="ECO:0000313" key="4">
    <source>
        <dbReference type="Proteomes" id="UP000267251"/>
    </source>
</evidence>
<dbReference type="InterPro" id="IPR036404">
    <property type="entry name" value="Jacalin-like_lectin_dom_sf"/>
</dbReference>
<feature type="compositionally biased region" description="Basic and acidic residues" evidence="1">
    <location>
        <begin position="1"/>
        <end position="11"/>
    </location>
</feature>
<evidence type="ECO:0000313" key="3">
    <source>
        <dbReference type="EMBL" id="RKP13946.1"/>
    </source>
</evidence>
<dbReference type="OrthoDB" id="74460at2759"/>
<dbReference type="Pfam" id="PF01419">
    <property type="entry name" value="Jacalin"/>
    <property type="match status" value="1"/>
</dbReference>
<protein>
    <submittedName>
        <fullName evidence="3">Putative peptidase family-domain-containing protein</fullName>
    </submittedName>
</protein>
<proteinExistence type="predicted"/>
<keyword evidence="4" id="KW-1185">Reference proteome</keyword>
<dbReference type="InterPro" id="IPR021917">
    <property type="entry name" value="Unchr_Zn-peptidase-like"/>
</dbReference>
<gene>
    <name evidence="3" type="ORF">BJ684DRAFT_9346</name>
</gene>
<dbReference type="SUPFAM" id="SSF51101">
    <property type="entry name" value="Mannose-binding lectins"/>
    <property type="match status" value="1"/>
</dbReference>
<dbReference type="GO" id="GO:0005737">
    <property type="term" value="C:cytoplasm"/>
    <property type="evidence" value="ECO:0007669"/>
    <property type="project" value="TreeGrafter"/>
</dbReference>
<dbReference type="PANTHER" id="PTHR21054:SF2">
    <property type="entry name" value="MIP04191P"/>
    <property type="match status" value="1"/>
</dbReference>
<reference evidence="4" key="1">
    <citation type="journal article" date="2018" name="Nat. Microbiol.">
        <title>Leveraging single-cell genomics to expand the fungal tree of life.</title>
        <authorList>
            <person name="Ahrendt S.R."/>
            <person name="Quandt C.A."/>
            <person name="Ciobanu D."/>
            <person name="Clum A."/>
            <person name="Salamov A."/>
            <person name="Andreopoulos B."/>
            <person name="Cheng J.F."/>
            <person name="Woyke T."/>
            <person name="Pelin A."/>
            <person name="Henrissat B."/>
            <person name="Reynolds N.K."/>
            <person name="Benny G.L."/>
            <person name="Smith M.E."/>
            <person name="James T.Y."/>
            <person name="Grigoriev I.V."/>
        </authorList>
    </citation>
    <scope>NUCLEOTIDE SEQUENCE [LARGE SCALE GENOMIC DNA]</scope>
</reference>
<name>A0A4P9Y4P6_9FUNG</name>
<sequence length="704" mass="77700">MSFRDTIHPREPFMSNSQDSPRPTDILNGEIVFQRLLILHGAIPALSGHKGDGPRLVVHHKHASASPYPDLNFPVKEGVFKALVHLEIGENEITLEALPSKATTCLTVVRHDTPKNPPLRLVIVQGCDSPGTFDVAPGKEGPWGNDVHSAIARYRATAYLWQAFQAEQMYRHGYGRRTFPLEETVDPQHPDTLSVQDMSSGTHTTRRTAKVHLLRSRRTTAEIRHREHAQQWKKPEHGYTMETDGVSQFGIAHEILKEHPDFKDPCHVMCLTLDSHWNPATQLIEGHAALGGGAGHLRFGVFGSHCTHSWPRWLEEVETVFMDATPVDTRYLANDVGEAGEMWKAANIGMGAFLHEAGHMLTLMHTSAGIMSRGFNNYNRTFLPMEPRGKGVIPPTTKAEAGAHWHRTDAIRLRVHPSMALPGEKFDERDGEEAEEATLLPIPDGRLLFRCPKSGIASLEYWVNDRYRHHVEFPLPVASRTGWVKEVAVSLEQEVFPHLGSWNPGKDKLEAVLVAGAGEAINRFSGLEKPFSRFQVQIPPSCGGGPPIHAFLSDQLGQGKVKGTKPWEIHFGVGEGAPQSIPRLRKLVIRNGRFIDGLIFELEDPRTGQGMPPVIVGNPNGGHADELTFAPGEGIASLRVRCGWWIDGFQVVTTHGRSTPWMGGTGGGLRILEPPRGCVWCGIKGSGAGWLDAIQMIYCQAASN</sequence>
<accession>A0A4P9Y4P6</accession>
<dbReference type="PANTHER" id="PTHR21054">
    <property type="entry name" value="ZINC METALLOPROTEINASE-RELATED"/>
    <property type="match status" value="1"/>
</dbReference>
<feature type="domain" description="Jacalin-type lectin" evidence="2">
    <location>
        <begin position="565"/>
        <end position="695"/>
    </location>
</feature>